<dbReference type="InterPro" id="IPR014349">
    <property type="entry name" value="Rieske_Fe-S_prot"/>
</dbReference>
<dbReference type="PANTHER" id="PTHR10134">
    <property type="entry name" value="CYTOCHROME B-C1 COMPLEX SUBUNIT RIESKE, MITOCHONDRIAL"/>
    <property type="match status" value="1"/>
</dbReference>
<evidence type="ECO:0000256" key="3">
    <source>
        <dbReference type="ARBA" id="ARBA00022714"/>
    </source>
</evidence>
<keyword evidence="7" id="KW-1015">Disulfide bond</keyword>
<evidence type="ECO:0000313" key="12">
    <source>
        <dbReference type="EMBL" id="GEO91815.1"/>
    </source>
</evidence>
<proteinExistence type="predicted"/>
<feature type="domain" description="Rieske" evidence="11">
    <location>
        <begin position="69"/>
        <end position="162"/>
    </location>
</feature>
<evidence type="ECO:0000313" key="13">
    <source>
        <dbReference type="Proteomes" id="UP000321155"/>
    </source>
</evidence>
<evidence type="ECO:0000256" key="10">
    <source>
        <dbReference type="SAM" id="MobiDB-lite"/>
    </source>
</evidence>
<dbReference type="InterPro" id="IPR006311">
    <property type="entry name" value="TAT_signal"/>
</dbReference>
<comment type="caution">
    <text evidence="12">The sequence shown here is derived from an EMBL/GenBank/DDBJ whole genome shotgun (WGS) entry which is preliminary data.</text>
</comment>
<comment type="cofactor">
    <cofactor evidence="9">
        <name>[2Fe-2S] cluster</name>
        <dbReference type="ChEBI" id="CHEBI:190135"/>
    </cofactor>
</comment>
<dbReference type="SUPFAM" id="SSF50022">
    <property type="entry name" value="ISP domain"/>
    <property type="match status" value="1"/>
</dbReference>
<dbReference type="CDD" id="cd03467">
    <property type="entry name" value="Rieske"/>
    <property type="match status" value="1"/>
</dbReference>
<keyword evidence="4" id="KW-0479">Metal-binding</keyword>
<dbReference type="PRINTS" id="PR00162">
    <property type="entry name" value="RIESKE"/>
</dbReference>
<evidence type="ECO:0000256" key="2">
    <source>
        <dbReference type="ARBA" id="ARBA00015816"/>
    </source>
</evidence>
<protein>
    <recommendedName>
        <fullName evidence="2">Cytochrome bc1 complex Rieske iron-sulfur subunit</fullName>
    </recommendedName>
    <alternativeName>
        <fullName evidence="8">Cytochrome bc1 reductase complex subunit QcrA</fullName>
    </alternativeName>
</protein>
<keyword evidence="13" id="KW-1185">Reference proteome</keyword>
<evidence type="ECO:0000256" key="5">
    <source>
        <dbReference type="ARBA" id="ARBA00023004"/>
    </source>
</evidence>
<dbReference type="RefSeq" id="WP_236944956.1">
    <property type="nucleotide sequence ID" value="NZ_BJZR01000022.1"/>
</dbReference>
<keyword evidence="5" id="KW-0408">Iron</keyword>
<dbReference type="InterPro" id="IPR017941">
    <property type="entry name" value="Rieske_2Fe-2S"/>
</dbReference>
<comment type="function">
    <text evidence="1">Iron-sulfur subunit of the cytochrome bc1 complex, an essential component of the respiratory electron transport chain required for ATP synthesis. The bc1 complex catalyzes the oxidation of menaquinol and the reduction of cytochrome c in the respiratory chain. The bc1 complex operates through a Q-cycle mechanism that couples electron transfer to generation of the proton gradient that drives ATP synthesis.</text>
</comment>
<organism evidence="12 13">
    <name type="scientific">Kocuria flava</name>
    <dbReference type="NCBI Taxonomy" id="446860"/>
    <lineage>
        <taxon>Bacteria</taxon>
        <taxon>Bacillati</taxon>
        <taxon>Actinomycetota</taxon>
        <taxon>Actinomycetes</taxon>
        <taxon>Micrococcales</taxon>
        <taxon>Micrococcaceae</taxon>
        <taxon>Kocuria</taxon>
    </lineage>
</organism>
<evidence type="ECO:0000256" key="6">
    <source>
        <dbReference type="ARBA" id="ARBA00023014"/>
    </source>
</evidence>
<sequence>MHQQPAPPPSTPTALPPEAAPHPAPPGAPPGAGSGPSRRLVLGATGLAAGAALTACGSGDEPQGAAGTVDAGALEDLPVGSGLRVDRDGVQAVVGRPAEGTVVAYSPVCPHQGCTVAPRDGAYVCPCHDSRFDLATGEVLAGPAGTGLEPRAVRVEGGRILLEG</sequence>
<keyword evidence="3" id="KW-0001">2Fe-2S</keyword>
<keyword evidence="6" id="KW-0411">Iron-sulfur</keyword>
<feature type="compositionally biased region" description="Pro residues" evidence="10">
    <location>
        <begin position="1"/>
        <end position="29"/>
    </location>
</feature>
<dbReference type="Gene3D" id="2.102.10.10">
    <property type="entry name" value="Rieske [2Fe-2S] iron-sulphur domain"/>
    <property type="match status" value="1"/>
</dbReference>
<name>A0ABQ0X3D3_9MICC</name>
<feature type="region of interest" description="Disordered" evidence="10">
    <location>
        <begin position="1"/>
        <end position="40"/>
    </location>
</feature>
<evidence type="ECO:0000256" key="7">
    <source>
        <dbReference type="ARBA" id="ARBA00023157"/>
    </source>
</evidence>
<dbReference type="Proteomes" id="UP000321155">
    <property type="component" value="Unassembled WGS sequence"/>
</dbReference>
<dbReference type="EMBL" id="BJZR01000022">
    <property type="protein sequence ID" value="GEO91815.1"/>
    <property type="molecule type" value="Genomic_DNA"/>
</dbReference>
<evidence type="ECO:0000256" key="8">
    <source>
        <dbReference type="ARBA" id="ARBA00029586"/>
    </source>
</evidence>
<reference evidence="12 13" key="1">
    <citation type="submission" date="2019-07" db="EMBL/GenBank/DDBJ databases">
        <title>Whole genome shotgun sequence of Kocuria flava NBRC 107626.</title>
        <authorList>
            <person name="Hosoyama A."/>
            <person name="Uohara A."/>
            <person name="Ohji S."/>
            <person name="Ichikawa N."/>
        </authorList>
    </citation>
    <scope>NUCLEOTIDE SEQUENCE [LARGE SCALE GENOMIC DNA]</scope>
    <source>
        <strain evidence="12 13">NBRC 107626</strain>
    </source>
</reference>
<dbReference type="InterPro" id="IPR036922">
    <property type="entry name" value="Rieske_2Fe-2S_sf"/>
</dbReference>
<gene>
    <name evidence="12" type="ORF">KFL01_11210</name>
</gene>
<evidence type="ECO:0000256" key="1">
    <source>
        <dbReference type="ARBA" id="ARBA00002494"/>
    </source>
</evidence>
<dbReference type="Pfam" id="PF00355">
    <property type="entry name" value="Rieske"/>
    <property type="match status" value="1"/>
</dbReference>
<evidence type="ECO:0000259" key="11">
    <source>
        <dbReference type="PROSITE" id="PS51296"/>
    </source>
</evidence>
<dbReference type="PROSITE" id="PS51318">
    <property type="entry name" value="TAT"/>
    <property type="match status" value="1"/>
</dbReference>
<dbReference type="PROSITE" id="PS51296">
    <property type="entry name" value="RIESKE"/>
    <property type="match status" value="1"/>
</dbReference>
<dbReference type="InterPro" id="IPR005805">
    <property type="entry name" value="Rieske_Fe-S_prot_C"/>
</dbReference>
<accession>A0ABQ0X3D3</accession>
<evidence type="ECO:0000256" key="4">
    <source>
        <dbReference type="ARBA" id="ARBA00022723"/>
    </source>
</evidence>
<evidence type="ECO:0000256" key="9">
    <source>
        <dbReference type="ARBA" id="ARBA00034078"/>
    </source>
</evidence>